<dbReference type="PANTHER" id="PTHR34703:SF1">
    <property type="entry name" value="ANTIPORTER SUBUNIT MNHG2-RELATED"/>
    <property type="match status" value="1"/>
</dbReference>
<sequence>MTLGVGFLLVAAIGLVRLPDALQRMHSATKAGTLGTALVILGAMLLGEVARPSTGLLTILFLLVTLPFGAQLLGRAAYLSGTPLTGIGDDPLGPDMDMEADRPEDVVTSSPPAGRTDTGR</sequence>
<reference evidence="4" key="1">
    <citation type="journal article" date="2019" name="Int. J. Syst. Evol. Microbiol.">
        <title>The Global Catalogue of Microorganisms (GCM) 10K type strain sequencing project: providing services to taxonomists for standard genome sequencing and annotation.</title>
        <authorList>
            <consortium name="The Broad Institute Genomics Platform"/>
            <consortium name="The Broad Institute Genome Sequencing Center for Infectious Disease"/>
            <person name="Wu L."/>
            <person name="Ma J."/>
        </authorList>
    </citation>
    <scope>NUCLEOTIDE SEQUENCE [LARGE SCALE GENOMIC DNA]</scope>
    <source>
        <strain evidence="4">JCM 17498</strain>
    </source>
</reference>
<evidence type="ECO:0000256" key="2">
    <source>
        <dbReference type="SAM" id="Phobius"/>
    </source>
</evidence>
<evidence type="ECO:0008006" key="5">
    <source>
        <dbReference type="Google" id="ProtNLM"/>
    </source>
</evidence>
<feature type="transmembrane region" description="Helical" evidence="2">
    <location>
        <begin position="56"/>
        <end position="74"/>
    </location>
</feature>
<dbReference type="InterPro" id="IPR005133">
    <property type="entry name" value="PhaG_MnhG_YufB"/>
</dbReference>
<gene>
    <name evidence="3" type="ORF">GCM10022268_21340</name>
</gene>
<feature type="transmembrane region" description="Helical" evidence="2">
    <location>
        <begin position="31"/>
        <end position="49"/>
    </location>
</feature>
<keyword evidence="2" id="KW-0812">Transmembrane</keyword>
<evidence type="ECO:0000313" key="4">
    <source>
        <dbReference type="Proteomes" id="UP001500523"/>
    </source>
</evidence>
<proteinExistence type="predicted"/>
<feature type="region of interest" description="Disordered" evidence="1">
    <location>
        <begin position="89"/>
        <end position="120"/>
    </location>
</feature>
<dbReference type="PANTHER" id="PTHR34703">
    <property type="entry name" value="ANTIPORTER SUBUNIT MNHG2-RELATED"/>
    <property type="match status" value="1"/>
</dbReference>
<protein>
    <recommendedName>
        <fullName evidence="5">Monovalent cation/H(+) antiporter subunit G</fullName>
    </recommendedName>
</protein>
<evidence type="ECO:0000256" key="1">
    <source>
        <dbReference type="SAM" id="MobiDB-lite"/>
    </source>
</evidence>
<evidence type="ECO:0000313" key="3">
    <source>
        <dbReference type="EMBL" id="GAA3712168.1"/>
    </source>
</evidence>
<organism evidence="3 4">
    <name type="scientific">Sphingomonas cynarae</name>
    <dbReference type="NCBI Taxonomy" id="930197"/>
    <lineage>
        <taxon>Bacteria</taxon>
        <taxon>Pseudomonadati</taxon>
        <taxon>Pseudomonadota</taxon>
        <taxon>Alphaproteobacteria</taxon>
        <taxon>Sphingomonadales</taxon>
        <taxon>Sphingomonadaceae</taxon>
        <taxon>Sphingomonas</taxon>
    </lineage>
</organism>
<dbReference type="Proteomes" id="UP001500523">
    <property type="component" value="Unassembled WGS sequence"/>
</dbReference>
<dbReference type="Pfam" id="PF03334">
    <property type="entry name" value="PhaG_MnhG_YufB"/>
    <property type="match status" value="1"/>
</dbReference>
<keyword evidence="2" id="KW-1133">Transmembrane helix</keyword>
<keyword evidence="4" id="KW-1185">Reference proteome</keyword>
<accession>A0ABP7E132</accession>
<dbReference type="NCBIfam" id="TIGR01300">
    <property type="entry name" value="CPA3_mnhG_phaG"/>
    <property type="match status" value="1"/>
</dbReference>
<dbReference type="EMBL" id="BAABBF010000004">
    <property type="protein sequence ID" value="GAA3712168.1"/>
    <property type="molecule type" value="Genomic_DNA"/>
</dbReference>
<keyword evidence="2" id="KW-0472">Membrane</keyword>
<comment type="caution">
    <text evidence="3">The sequence shown here is derived from an EMBL/GenBank/DDBJ whole genome shotgun (WGS) entry which is preliminary data.</text>
</comment>
<name>A0ABP7E132_9SPHN</name>